<protein>
    <submittedName>
        <fullName evidence="10">Peptide ABC transporter permease</fullName>
    </submittedName>
</protein>
<evidence type="ECO:0000256" key="2">
    <source>
        <dbReference type="ARBA" id="ARBA00022448"/>
    </source>
</evidence>
<dbReference type="EMBL" id="BOOU01000111">
    <property type="protein sequence ID" value="GII81775.1"/>
    <property type="molecule type" value="Genomic_DNA"/>
</dbReference>
<dbReference type="InterPro" id="IPR035906">
    <property type="entry name" value="MetI-like_sf"/>
</dbReference>
<feature type="transmembrane region" description="Helical" evidence="7">
    <location>
        <begin position="100"/>
        <end position="125"/>
    </location>
</feature>
<evidence type="ECO:0000256" key="3">
    <source>
        <dbReference type="ARBA" id="ARBA00022475"/>
    </source>
</evidence>
<feature type="domain" description="ABC transmembrane type-1" evidence="9">
    <location>
        <begin position="98"/>
        <end position="292"/>
    </location>
</feature>
<feature type="transmembrane region" description="Helical" evidence="7">
    <location>
        <begin position="40"/>
        <end position="60"/>
    </location>
</feature>
<dbReference type="PANTHER" id="PTHR43386:SF1">
    <property type="entry name" value="D,D-DIPEPTIDE TRANSPORT SYSTEM PERMEASE PROTEIN DDPC-RELATED"/>
    <property type="match status" value="1"/>
</dbReference>
<keyword evidence="2 7" id="KW-0813">Transport</keyword>
<keyword evidence="6 7" id="KW-0472">Membrane</keyword>
<keyword evidence="3" id="KW-1003">Cell membrane</keyword>
<dbReference type="InterPro" id="IPR050366">
    <property type="entry name" value="BP-dependent_transpt_permease"/>
</dbReference>
<dbReference type="GO" id="GO:0005886">
    <property type="term" value="C:plasma membrane"/>
    <property type="evidence" value="ECO:0007669"/>
    <property type="project" value="UniProtKB-SubCell"/>
</dbReference>
<organism evidence="10 11">
    <name type="scientific">Sphaerisporangium rufum</name>
    <dbReference type="NCBI Taxonomy" id="1381558"/>
    <lineage>
        <taxon>Bacteria</taxon>
        <taxon>Bacillati</taxon>
        <taxon>Actinomycetota</taxon>
        <taxon>Actinomycetes</taxon>
        <taxon>Streptosporangiales</taxon>
        <taxon>Streptosporangiaceae</taxon>
        <taxon>Sphaerisporangium</taxon>
    </lineage>
</organism>
<dbReference type="AlphaFoldDB" id="A0A919RBN8"/>
<dbReference type="Proteomes" id="UP000655287">
    <property type="component" value="Unassembled WGS sequence"/>
</dbReference>
<evidence type="ECO:0000256" key="7">
    <source>
        <dbReference type="RuleBase" id="RU363032"/>
    </source>
</evidence>
<reference evidence="10" key="1">
    <citation type="submission" date="2021-01" db="EMBL/GenBank/DDBJ databases">
        <title>Whole genome shotgun sequence of Sphaerisporangium rufum NBRC 109079.</title>
        <authorList>
            <person name="Komaki H."/>
            <person name="Tamura T."/>
        </authorList>
    </citation>
    <scope>NUCLEOTIDE SEQUENCE</scope>
    <source>
        <strain evidence="10">NBRC 109079</strain>
    </source>
</reference>
<dbReference type="InterPro" id="IPR025966">
    <property type="entry name" value="OppC_N"/>
</dbReference>
<dbReference type="RefSeq" id="WP_239138029.1">
    <property type="nucleotide sequence ID" value="NZ_BOOU01000111.1"/>
</dbReference>
<keyword evidence="11" id="KW-1185">Reference proteome</keyword>
<dbReference type="Gene3D" id="1.10.3720.10">
    <property type="entry name" value="MetI-like"/>
    <property type="match status" value="1"/>
</dbReference>
<dbReference type="Pfam" id="PF12911">
    <property type="entry name" value="OppC_N"/>
    <property type="match status" value="1"/>
</dbReference>
<proteinExistence type="inferred from homology"/>
<feature type="transmembrane region" description="Helical" evidence="7">
    <location>
        <begin position="220"/>
        <end position="244"/>
    </location>
</feature>
<dbReference type="InterPro" id="IPR000515">
    <property type="entry name" value="MetI-like"/>
</dbReference>
<sequence>MTAATVLPGQPGTPGGGPAGVRRNFWRGVGRVLRRKPSRLAGVAILVMFALMAIFGPIVYPAVLPRDDDALYAPPSLAHPFGTDFEGTDVLALVVTGARYVILTGVVTAVITVALGTALGLVAGFHRGRWDAALMRLTDLQLTIPGLPLLLVLSTIWKFDGPLEMGLVLGLLGWGGIARAVRSQTLSLRERGFIEAARGLGLSTTHIVVRELLPSMAPYIAMNVLIAVTGAIYAQVGLFFLGVLPFESNNWGVMLNLAVFGGGALTSAAALPYLLAPLLAILLLTLGIVLVVDAMDEIFNPRLREE</sequence>
<evidence type="ECO:0000256" key="8">
    <source>
        <dbReference type="SAM" id="MobiDB-lite"/>
    </source>
</evidence>
<dbReference type="PROSITE" id="PS50928">
    <property type="entry name" value="ABC_TM1"/>
    <property type="match status" value="1"/>
</dbReference>
<comment type="caution">
    <text evidence="10">The sequence shown here is derived from an EMBL/GenBank/DDBJ whole genome shotgun (WGS) entry which is preliminary data.</text>
</comment>
<dbReference type="CDD" id="cd06261">
    <property type="entry name" value="TM_PBP2"/>
    <property type="match status" value="1"/>
</dbReference>
<evidence type="ECO:0000256" key="4">
    <source>
        <dbReference type="ARBA" id="ARBA00022692"/>
    </source>
</evidence>
<keyword evidence="5 7" id="KW-1133">Transmembrane helix</keyword>
<dbReference type="GO" id="GO:0055085">
    <property type="term" value="P:transmembrane transport"/>
    <property type="evidence" value="ECO:0007669"/>
    <property type="project" value="InterPro"/>
</dbReference>
<evidence type="ECO:0000259" key="9">
    <source>
        <dbReference type="PROSITE" id="PS50928"/>
    </source>
</evidence>
<evidence type="ECO:0000313" key="11">
    <source>
        <dbReference type="Proteomes" id="UP000655287"/>
    </source>
</evidence>
<keyword evidence="4 7" id="KW-0812">Transmembrane</keyword>
<comment type="subcellular location">
    <subcellularLocation>
        <location evidence="1 7">Cell membrane</location>
        <topology evidence="1 7">Multi-pass membrane protein</topology>
    </subcellularLocation>
</comment>
<dbReference type="SUPFAM" id="SSF161098">
    <property type="entry name" value="MetI-like"/>
    <property type="match status" value="1"/>
</dbReference>
<evidence type="ECO:0000313" key="10">
    <source>
        <dbReference type="EMBL" id="GII81775.1"/>
    </source>
</evidence>
<dbReference type="Pfam" id="PF00528">
    <property type="entry name" value="BPD_transp_1"/>
    <property type="match status" value="1"/>
</dbReference>
<gene>
    <name evidence="10" type="ORF">Sru01_67570</name>
</gene>
<evidence type="ECO:0000256" key="6">
    <source>
        <dbReference type="ARBA" id="ARBA00023136"/>
    </source>
</evidence>
<evidence type="ECO:0000256" key="1">
    <source>
        <dbReference type="ARBA" id="ARBA00004651"/>
    </source>
</evidence>
<accession>A0A919RBN8</accession>
<feature type="transmembrane region" description="Helical" evidence="7">
    <location>
        <begin position="264"/>
        <end position="292"/>
    </location>
</feature>
<evidence type="ECO:0000256" key="5">
    <source>
        <dbReference type="ARBA" id="ARBA00022989"/>
    </source>
</evidence>
<comment type="similarity">
    <text evidence="7">Belongs to the binding-protein-dependent transport system permease family.</text>
</comment>
<feature type="region of interest" description="Disordered" evidence="8">
    <location>
        <begin position="1"/>
        <end position="21"/>
    </location>
</feature>
<name>A0A919RBN8_9ACTN</name>
<dbReference type="PANTHER" id="PTHR43386">
    <property type="entry name" value="OLIGOPEPTIDE TRANSPORT SYSTEM PERMEASE PROTEIN APPC"/>
    <property type="match status" value="1"/>
</dbReference>